<feature type="region of interest" description="Disordered" evidence="1">
    <location>
        <begin position="240"/>
        <end position="264"/>
    </location>
</feature>
<evidence type="ECO:0000256" key="1">
    <source>
        <dbReference type="SAM" id="MobiDB-lite"/>
    </source>
</evidence>
<dbReference type="Proteomes" id="UP000585474">
    <property type="component" value="Unassembled WGS sequence"/>
</dbReference>
<dbReference type="EMBL" id="BJWL01000008">
    <property type="protein sequence ID" value="GFY93171.1"/>
    <property type="molecule type" value="Genomic_DNA"/>
</dbReference>
<keyword evidence="3" id="KW-1185">Reference proteome</keyword>
<proteinExistence type="predicted"/>
<name>A0A7J0F3A1_9ERIC</name>
<accession>A0A7J0F3A1</accession>
<evidence type="ECO:0000313" key="2">
    <source>
        <dbReference type="EMBL" id="GFY93171.1"/>
    </source>
</evidence>
<sequence length="264" mass="30925">MYEVIGNKGEKVTDTIHLTKEFRLFHRYIAHNIIPKAENYNQVTNIDAFIIYKAAMEEPLNLNYTILKEMADVRNHSLSKGFSMNTIKKGVSFSSSEEERDEVERDEGIGHQHMEVEDLEIPPHVDPNFEIPQLPWRDDNTVHEEEPIHEATPMEEEVLMHRAYPTQEGTSSQEGYRPGLGDLFYEQGKQHEKHGEYIDRLWDYYAKLYKQQADFDQKYTNRMACMEAQLEGIWMHVDPPPPSPPFDHSNVPPPSCPYYRRPPY</sequence>
<organism evidence="2 3">
    <name type="scientific">Actinidia rufa</name>
    <dbReference type="NCBI Taxonomy" id="165716"/>
    <lineage>
        <taxon>Eukaryota</taxon>
        <taxon>Viridiplantae</taxon>
        <taxon>Streptophyta</taxon>
        <taxon>Embryophyta</taxon>
        <taxon>Tracheophyta</taxon>
        <taxon>Spermatophyta</taxon>
        <taxon>Magnoliopsida</taxon>
        <taxon>eudicotyledons</taxon>
        <taxon>Gunneridae</taxon>
        <taxon>Pentapetalae</taxon>
        <taxon>asterids</taxon>
        <taxon>Ericales</taxon>
        <taxon>Actinidiaceae</taxon>
        <taxon>Actinidia</taxon>
    </lineage>
</organism>
<gene>
    <name evidence="2" type="ORF">Acr_08g0015670</name>
</gene>
<evidence type="ECO:0000313" key="3">
    <source>
        <dbReference type="Proteomes" id="UP000585474"/>
    </source>
</evidence>
<reference evidence="2 3" key="1">
    <citation type="submission" date="2019-07" db="EMBL/GenBank/DDBJ databases">
        <title>De Novo Assembly of kiwifruit Actinidia rufa.</title>
        <authorList>
            <person name="Sugita-Konishi S."/>
            <person name="Sato K."/>
            <person name="Mori E."/>
            <person name="Abe Y."/>
            <person name="Kisaki G."/>
            <person name="Hamano K."/>
            <person name="Suezawa K."/>
            <person name="Otani M."/>
            <person name="Fukuda T."/>
            <person name="Manabe T."/>
            <person name="Gomi K."/>
            <person name="Tabuchi M."/>
            <person name="Akimitsu K."/>
            <person name="Kataoka I."/>
        </authorList>
    </citation>
    <scope>NUCLEOTIDE SEQUENCE [LARGE SCALE GENOMIC DNA]</scope>
    <source>
        <strain evidence="3">cv. Fuchu</strain>
    </source>
</reference>
<protein>
    <submittedName>
        <fullName evidence="2">Uncharacterized protein</fullName>
    </submittedName>
</protein>
<comment type="caution">
    <text evidence="2">The sequence shown here is derived from an EMBL/GenBank/DDBJ whole genome shotgun (WGS) entry which is preliminary data.</text>
</comment>
<dbReference type="AlphaFoldDB" id="A0A7J0F3A1"/>